<organism evidence="2 3">
    <name type="scientific">Neisseria cinerea ATCC 14685</name>
    <dbReference type="NCBI Taxonomy" id="546262"/>
    <lineage>
        <taxon>Bacteria</taxon>
        <taxon>Pseudomonadati</taxon>
        <taxon>Pseudomonadota</taxon>
        <taxon>Betaproteobacteria</taxon>
        <taxon>Neisseriales</taxon>
        <taxon>Neisseriaceae</taxon>
        <taxon>Neisseria</taxon>
    </lineage>
</organism>
<name>D0W5C0_NEICI</name>
<evidence type="ECO:0000313" key="3">
    <source>
        <dbReference type="Proteomes" id="UP000003294"/>
    </source>
</evidence>
<dbReference type="AlphaFoldDB" id="D0W5C0"/>
<accession>D0W5C0</accession>
<protein>
    <submittedName>
        <fullName evidence="2">Uncharacterized protein</fullName>
    </submittedName>
</protein>
<dbReference type="RefSeq" id="WP_003677966.1">
    <property type="nucleotide sequence ID" value="NZ_ACDY02000013.1"/>
</dbReference>
<evidence type="ECO:0000256" key="1">
    <source>
        <dbReference type="SAM" id="MobiDB-lite"/>
    </source>
</evidence>
<feature type="region of interest" description="Disordered" evidence="1">
    <location>
        <begin position="1"/>
        <end position="23"/>
    </location>
</feature>
<dbReference type="EMBL" id="ACDY02000013">
    <property type="protein sequence ID" value="EEZ71029.1"/>
    <property type="molecule type" value="Genomic_DNA"/>
</dbReference>
<dbReference type="STRING" id="546262.NEICINOT_04873"/>
<reference evidence="2 3" key="1">
    <citation type="submission" date="2009-10" db="EMBL/GenBank/DDBJ databases">
        <authorList>
            <person name="Weinstock G."/>
            <person name="Sodergren E."/>
            <person name="Clifton S."/>
            <person name="Fulton L."/>
            <person name="Fulton B."/>
            <person name="Courtney L."/>
            <person name="Fronick C."/>
            <person name="Harrison M."/>
            <person name="Strong C."/>
            <person name="Farmer C."/>
            <person name="Delahaunty K."/>
            <person name="Markovic C."/>
            <person name="Hall O."/>
            <person name="Minx P."/>
            <person name="Tomlinson C."/>
            <person name="Mitreva M."/>
            <person name="Nelson J."/>
            <person name="Hou S."/>
            <person name="Wollam A."/>
            <person name="Pepin K.H."/>
            <person name="Johnson M."/>
            <person name="Bhonagiri V."/>
            <person name="Nash W.E."/>
            <person name="Warren W."/>
            <person name="Chinwalla A."/>
            <person name="Mardis E.R."/>
            <person name="Wilson R.K."/>
        </authorList>
    </citation>
    <scope>NUCLEOTIDE SEQUENCE [LARGE SCALE GENOMIC DNA]</scope>
    <source>
        <strain evidence="2 3">ATCC 14685</strain>
    </source>
</reference>
<proteinExistence type="predicted"/>
<sequence length="41" mass="4381">MPSETDTAGFQTASYLPSAANQPNRHASAKLKELCKFGNVV</sequence>
<evidence type="ECO:0000313" key="2">
    <source>
        <dbReference type="EMBL" id="EEZ71029.1"/>
    </source>
</evidence>
<comment type="caution">
    <text evidence="2">The sequence shown here is derived from an EMBL/GenBank/DDBJ whole genome shotgun (WGS) entry which is preliminary data.</text>
</comment>
<gene>
    <name evidence="2" type="ORF">NEICINOT_04873</name>
</gene>
<dbReference type="Proteomes" id="UP000003294">
    <property type="component" value="Unassembled WGS sequence"/>
</dbReference>